<evidence type="ECO:0000256" key="1">
    <source>
        <dbReference type="SAM" id="Coils"/>
    </source>
</evidence>
<feature type="region of interest" description="Disordered" evidence="2">
    <location>
        <begin position="310"/>
        <end position="330"/>
    </location>
</feature>
<evidence type="ECO:0000313" key="3">
    <source>
        <dbReference type="EMBL" id="KXZ17985.1"/>
    </source>
</evidence>
<gene>
    <name evidence="3" type="ORF">AXI58_17535</name>
</gene>
<evidence type="ECO:0000256" key="2">
    <source>
        <dbReference type="SAM" id="MobiDB-lite"/>
    </source>
</evidence>
<dbReference type="STRING" id="1793963.AXI58_17535"/>
<feature type="coiled-coil region" evidence="1">
    <location>
        <begin position="41"/>
        <end position="75"/>
    </location>
</feature>
<sequence>MKISGPFFHDTSQENLYLKSELARCQKLISEFEESYFHQKNNKLLQENANIKEQLQKLSAELEEMTAQQKQTDNTGRAFQEVRAELLDKIVILQELLQQEMVQRKREIEEKHRLHLTNVKFEEENKNLHTQIRSLETAIQAEQTSHKETKQLFDAATEENIRLQKQITEKEYQLKNIKIEINHMRERIIETKERLVEIEKTKEKLFQETILSYKRQLDESDAWIAGHFADIDSRAAETKEPAAELHTVSANSEHTEHLLEAVTEQVFSLQKQLAESELRDESLDEKLDAIKERAAEEKPFQKWVVKLEKKAGKDIKSAESKRDNAKKLLE</sequence>
<organism evidence="3 4">
    <name type="scientific">Bacillus nakamurai</name>
    <dbReference type="NCBI Taxonomy" id="1793963"/>
    <lineage>
        <taxon>Bacteria</taxon>
        <taxon>Bacillati</taxon>
        <taxon>Bacillota</taxon>
        <taxon>Bacilli</taxon>
        <taxon>Bacillales</taxon>
        <taxon>Bacillaceae</taxon>
        <taxon>Bacillus</taxon>
    </lineage>
</organism>
<reference evidence="4" key="1">
    <citation type="submission" date="2016-02" db="EMBL/GenBank/DDBJ databases">
        <authorList>
            <person name="Dunlap C."/>
        </authorList>
    </citation>
    <scope>NUCLEOTIDE SEQUENCE [LARGE SCALE GENOMIC DNA]</scope>
    <source>
        <strain evidence="4">NRRL B-41092</strain>
    </source>
</reference>
<keyword evidence="4" id="KW-1185">Reference proteome</keyword>
<dbReference type="OrthoDB" id="2938173at2"/>
<protein>
    <submittedName>
        <fullName evidence="3">Sporulation protein</fullName>
    </submittedName>
</protein>
<keyword evidence="1" id="KW-0175">Coiled coil</keyword>
<dbReference type="EMBL" id="LSBA01000018">
    <property type="protein sequence ID" value="KXZ17985.1"/>
    <property type="molecule type" value="Genomic_DNA"/>
</dbReference>
<evidence type="ECO:0000313" key="4">
    <source>
        <dbReference type="Proteomes" id="UP000075430"/>
    </source>
</evidence>
<proteinExistence type="predicted"/>
<comment type="caution">
    <text evidence="3">The sequence shown here is derived from an EMBL/GenBank/DDBJ whole genome shotgun (WGS) entry which is preliminary data.</text>
</comment>
<accession>A0A150F895</accession>
<feature type="coiled-coil region" evidence="1">
    <location>
        <begin position="259"/>
        <end position="293"/>
    </location>
</feature>
<dbReference type="Proteomes" id="UP000075430">
    <property type="component" value="Unassembled WGS sequence"/>
</dbReference>
<name>A0A150F895_9BACI</name>
<dbReference type="RefSeq" id="WP_061522062.1">
    <property type="nucleotide sequence ID" value="NZ_JARLZY010000032.1"/>
</dbReference>
<dbReference type="AlphaFoldDB" id="A0A150F895"/>
<feature type="coiled-coil region" evidence="1">
    <location>
        <begin position="118"/>
        <end position="208"/>
    </location>
</feature>